<accession>A0ABD3S6B6</accession>
<evidence type="ECO:0000256" key="1">
    <source>
        <dbReference type="SAM" id="Phobius"/>
    </source>
</evidence>
<gene>
    <name evidence="2" type="ORF">ACJIZ3_005907</name>
</gene>
<protein>
    <submittedName>
        <fullName evidence="2">Uncharacterized protein</fullName>
    </submittedName>
</protein>
<dbReference type="Proteomes" id="UP001634393">
    <property type="component" value="Unassembled WGS sequence"/>
</dbReference>
<reference evidence="2 3" key="1">
    <citation type="submission" date="2024-12" db="EMBL/GenBank/DDBJ databases">
        <title>The unique morphological basis and parallel evolutionary history of personate flowers in Penstemon.</title>
        <authorList>
            <person name="Depatie T.H."/>
            <person name="Wessinger C.A."/>
        </authorList>
    </citation>
    <scope>NUCLEOTIDE SEQUENCE [LARGE SCALE GENOMIC DNA]</scope>
    <source>
        <strain evidence="2">WTNN_2</strain>
        <tissue evidence="2">Leaf</tissue>
    </source>
</reference>
<evidence type="ECO:0000313" key="2">
    <source>
        <dbReference type="EMBL" id="KAL3820002.1"/>
    </source>
</evidence>
<feature type="transmembrane region" description="Helical" evidence="1">
    <location>
        <begin position="6"/>
        <end position="24"/>
    </location>
</feature>
<comment type="caution">
    <text evidence="2">The sequence shown here is derived from an EMBL/GenBank/DDBJ whole genome shotgun (WGS) entry which is preliminary data.</text>
</comment>
<dbReference type="EMBL" id="JBJXBP010000007">
    <property type="protein sequence ID" value="KAL3820002.1"/>
    <property type="molecule type" value="Genomic_DNA"/>
</dbReference>
<evidence type="ECO:0000313" key="3">
    <source>
        <dbReference type="Proteomes" id="UP001634393"/>
    </source>
</evidence>
<keyword evidence="1" id="KW-0472">Membrane</keyword>
<keyword evidence="1" id="KW-1133">Transmembrane helix</keyword>
<keyword evidence="1" id="KW-0812">Transmembrane</keyword>
<organism evidence="2 3">
    <name type="scientific">Penstemon smallii</name>
    <dbReference type="NCBI Taxonomy" id="265156"/>
    <lineage>
        <taxon>Eukaryota</taxon>
        <taxon>Viridiplantae</taxon>
        <taxon>Streptophyta</taxon>
        <taxon>Embryophyta</taxon>
        <taxon>Tracheophyta</taxon>
        <taxon>Spermatophyta</taxon>
        <taxon>Magnoliopsida</taxon>
        <taxon>eudicotyledons</taxon>
        <taxon>Gunneridae</taxon>
        <taxon>Pentapetalae</taxon>
        <taxon>asterids</taxon>
        <taxon>lamiids</taxon>
        <taxon>Lamiales</taxon>
        <taxon>Plantaginaceae</taxon>
        <taxon>Cheloneae</taxon>
        <taxon>Penstemon</taxon>
    </lineage>
</organism>
<dbReference type="AlphaFoldDB" id="A0ABD3S6B6"/>
<keyword evidence="3" id="KW-1185">Reference proteome</keyword>
<name>A0ABD3S6B6_9LAMI</name>
<sequence length="25" mass="2952">MVCRYLWTISSAGLWIFYCLDLLAL</sequence>
<proteinExistence type="predicted"/>